<dbReference type="Pfam" id="PF04450">
    <property type="entry name" value="BSP"/>
    <property type="match status" value="1"/>
</dbReference>
<evidence type="ECO:0000313" key="3">
    <source>
        <dbReference type="Proteomes" id="UP000298138"/>
    </source>
</evidence>
<feature type="region of interest" description="Disordered" evidence="1">
    <location>
        <begin position="1"/>
        <end position="50"/>
    </location>
</feature>
<feature type="compositionally biased region" description="Pro residues" evidence="1">
    <location>
        <begin position="1"/>
        <end position="11"/>
    </location>
</feature>
<gene>
    <name evidence="2" type="ORF">EX30DRAFT_91805</name>
</gene>
<dbReference type="OrthoDB" id="891726at2759"/>
<feature type="compositionally biased region" description="Low complexity" evidence="1">
    <location>
        <begin position="12"/>
        <end position="29"/>
    </location>
</feature>
<dbReference type="InParanoid" id="A0A4S2N3T3"/>
<protein>
    <submittedName>
        <fullName evidence="2">BSP-domain-containing protein</fullName>
    </submittedName>
</protein>
<dbReference type="InterPro" id="IPR007541">
    <property type="entry name" value="Uncharacterised_BSP"/>
</dbReference>
<name>A0A4S2N3T3_9PEZI</name>
<sequence length="403" mass="45615">MTSPLPLPPPLAMSATSSSPPTTSRLPPSDKSVVPVEKASELPPTEDSGPWTFPELSIHLHDLVHPGTIRASDFFHTHSPRTFLETAVNSVLAHLYPPHSLHGPTKVKLLDFHIRPLPGVAYTSGTNNPGEKEIHFSSDYIASLPESRVADEILGVIRHEMVHVFQHNGSGTAPGGLIEGIADWIRMKDGFINPNWKRGGKKWDDGYQNTAYFLDWVEQTEENAKELVRRINWRLGDMKWDNRWWEDLVGVPVDELWDRYVAFYDIQNGVAKKNDVPPPMSGKETSGKPISVAVRDNIDADALRDLWRKRLSELRFSGRTNGQRFIGTFEALLDKAFPNLRSESKRLLLMTSLHDEAGDWYEETDLDFNMSYDALKNGIVKRFPGKSKRMHKLIEREAALTDY</sequence>
<evidence type="ECO:0000256" key="1">
    <source>
        <dbReference type="SAM" id="MobiDB-lite"/>
    </source>
</evidence>
<reference evidence="2 3" key="1">
    <citation type="submission" date="2019-04" db="EMBL/GenBank/DDBJ databases">
        <title>Comparative genomics and transcriptomics to analyze fruiting body development in filamentous ascomycetes.</title>
        <authorList>
            <consortium name="DOE Joint Genome Institute"/>
            <person name="Lutkenhaus R."/>
            <person name="Traeger S."/>
            <person name="Breuer J."/>
            <person name="Kuo A."/>
            <person name="Lipzen A."/>
            <person name="Pangilinan J."/>
            <person name="Dilworth D."/>
            <person name="Sandor L."/>
            <person name="Poggeler S."/>
            <person name="Barry K."/>
            <person name="Grigoriev I.V."/>
            <person name="Nowrousian M."/>
        </authorList>
    </citation>
    <scope>NUCLEOTIDE SEQUENCE [LARGE SCALE GENOMIC DNA]</scope>
    <source>
        <strain evidence="2 3">CBS 389.68</strain>
    </source>
</reference>
<organism evidence="2 3">
    <name type="scientific">Ascodesmis nigricans</name>
    <dbReference type="NCBI Taxonomy" id="341454"/>
    <lineage>
        <taxon>Eukaryota</taxon>
        <taxon>Fungi</taxon>
        <taxon>Dikarya</taxon>
        <taxon>Ascomycota</taxon>
        <taxon>Pezizomycotina</taxon>
        <taxon>Pezizomycetes</taxon>
        <taxon>Pezizales</taxon>
        <taxon>Ascodesmidaceae</taxon>
        <taxon>Ascodesmis</taxon>
    </lineage>
</organism>
<evidence type="ECO:0000313" key="2">
    <source>
        <dbReference type="EMBL" id="TGZ83797.1"/>
    </source>
</evidence>
<dbReference type="EMBL" id="ML220113">
    <property type="protein sequence ID" value="TGZ83797.1"/>
    <property type="molecule type" value="Genomic_DNA"/>
</dbReference>
<dbReference type="STRING" id="341454.A0A4S2N3T3"/>
<dbReference type="PANTHER" id="PTHR33321">
    <property type="match status" value="1"/>
</dbReference>
<accession>A0A4S2N3T3</accession>
<dbReference type="Proteomes" id="UP000298138">
    <property type="component" value="Unassembled WGS sequence"/>
</dbReference>
<keyword evidence="3" id="KW-1185">Reference proteome</keyword>
<dbReference type="PANTHER" id="PTHR33321:SF12">
    <property type="entry name" value="PLANT BASIC SECRETORY PROTEIN (BSP) FAMILY PROTEIN"/>
    <property type="match status" value="1"/>
</dbReference>
<proteinExistence type="predicted"/>
<dbReference type="AlphaFoldDB" id="A0A4S2N3T3"/>